<keyword evidence="4" id="KW-1185">Reference proteome</keyword>
<dbReference type="CDD" id="cd06259">
    <property type="entry name" value="YdcF-like"/>
    <property type="match status" value="1"/>
</dbReference>
<dbReference type="Gene3D" id="3.40.50.620">
    <property type="entry name" value="HUPs"/>
    <property type="match status" value="1"/>
</dbReference>
<dbReference type="AlphaFoldDB" id="A0A160PS73"/>
<keyword evidence="1" id="KW-0812">Transmembrane</keyword>
<dbReference type="KEGG" id="csur:N24_2282"/>
<sequence>MLVQPLYFFFGFSLLILAGGIFAVIKEPRRLYSMAFVLLGAFFTFLSLLVWAAEFSWAGNLPQLILITLLAIPLLGYPLLTLFLLSNGVLMVRRESRTGGNLLSLLFGVVMLLAPLLPVLLGVAHVPAAGINAVTLTGVGLALYLGGIFLVFLCSAWVYRSIPPRKTADYVIILGSGVIGSTVPPLLAARLNKAIELAGDHAMLIPSGGKGSDEDLAEGVAMARYLEEYGIPPKRIIVEDRATTTKENLLFSMKLIEEKSNVLVATSDYHVFRTALLTRDLGIDATVRGGRTAFYYVPSAFIREFIAVCRDNFKLFAVVPGLWIVLNVLILVSGIIGS</sequence>
<dbReference type="PANTHER" id="PTHR30336">
    <property type="entry name" value="INNER MEMBRANE PROTEIN, PROBABLE PERMEASE"/>
    <property type="match status" value="1"/>
</dbReference>
<feature type="transmembrane region" description="Helical" evidence="1">
    <location>
        <begin position="32"/>
        <end position="52"/>
    </location>
</feature>
<reference evidence="3 4" key="1">
    <citation type="submission" date="2016-02" db="EMBL/GenBank/DDBJ databases">
        <title>Corynebacterium glutamicum N24 whole genome sequencing project.</title>
        <authorList>
            <person name="Matsutani M."/>
            <person name="Nangtapong N."/>
            <person name="Yakushi T."/>
            <person name="Matsushita K."/>
        </authorList>
    </citation>
    <scope>NUCLEOTIDE SEQUENCE [LARGE SCALE GENOMIC DNA]</scope>
    <source>
        <strain evidence="3 4">N24</strain>
    </source>
</reference>
<dbReference type="InterPro" id="IPR014729">
    <property type="entry name" value="Rossmann-like_a/b/a_fold"/>
</dbReference>
<dbReference type="GO" id="GO:0000270">
    <property type="term" value="P:peptidoglycan metabolic process"/>
    <property type="evidence" value="ECO:0007669"/>
    <property type="project" value="TreeGrafter"/>
</dbReference>
<dbReference type="Pfam" id="PF02698">
    <property type="entry name" value="DUF218"/>
    <property type="match status" value="1"/>
</dbReference>
<evidence type="ECO:0000313" key="4">
    <source>
        <dbReference type="Proteomes" id="UP000218244"/>
    </source>
</evidence>
<protein>
    <recommendedName>
        <fullName evidence="2">DUF218 domain-containing protein</fullName>
    </recommendedName>
</protein>
<dbReference type="RefSeq" id="WP_096457142.1">
    <property type="nucleotide sequence ID" value="NZ_AP017369.1"/>
</dbReference>
<evidence type="ECO:0000256" key="1">
    <source>
        <dbReference type="SAM" id="Phobius"/>
    </source>
</evidence>
<dbReference type="InterPro" id="IPR051599">
    <property type="entry name" value="Cell_Envelope_Assoc"/>
</dbReference>
<dbReference type="GO" id="GO:0043164">
    <property type="term" value="P:Gram-negative-bacterium-type cell wall biogenesis"/>
    <property type="evidence" value="ECO:0007669"/>
    <property type="project" value="TreeGrafter"/>
</dbReference>
<dbReference type="InterPro" id="IPR003848">
    <property type="entry name" value="DUF218"/>
</dbReference>
<evidence type="ECO:0000313" key="3">
    <source>
        <dbReference type="EMBL" id="BAU96544.1"/>
    </source>
</evidence>
<accession>A0A160PS73</accession>
<proteinExistence type="predicted"/>
<feature type="domain" description="DUF218" evidence="2">
    <location>
        <begin position="169"/>
        <end position="306"/>
    </location>
</feature>
<feature type="transmembrane region" description="Helical" evidence="1">
    <location>
        <begin position="6"/>
        <end position="25"/>
    </location>
</feature>
<feature type="transmembrane region" description="Helical" evidence="1">
    <location>
        <begin position="102"/>
        <end position="121"/>
    </location>
</feature>
<name>A0A160PS73_9CORY</name>
<dbReference type="PANTHER" id="PTHR30336:SF4">
    <property type="entry name" value="ENVELOPE BIOGENESIS FACTOR ELYC"/>
    <property type="match status" value="1"/>
</dbReference>
<gene>
    <name evidence="3" type="ORF">N24_2282</name>
</gene>
<dbReference type="GO" id="GO:0005886">
    <property type="term" value="C:plasma membrane"/>
    <property type="evidence" value="ECO:0007669"/>
    <property type="project" value="TreeGrafter"/>
</dbReference>
<dbReference type="Proteomes" id="UP000218244">
    <property type="component" value="Chromosome"/>
</dbReference>
<organism evidence="3 4">
    <name type="scientific">Corynebacterium suranareeae</name>
    <dbReference type="NCBI Taxonomy" id="2506452"/>
    <lineage>
        <taxon>Bacteria</taxon>
        <taxon>Bacillati</taxon>
        <taxon>Actinomycetota</taxon>
        <taxon>Actinomycetes</taxon>
        <taxon>Mycobacteriales</taxon>
        <taxon>Corynebacteriaceae</taxon>
        <taxon>Corynebacterium</taxon>
    </lineage>
</organism>
<feature type="transmembrane region" description="Helical" evidence="1">
    <location>
        <begin position="141"/>
        <end position="159"/>
    </location>
</feature>
<feature type="transmembrane region" description="Helical" evidence="1">
    <location>
        <begin position="315"/>
        <end position="336"/>
    </location>
</feature>
<dbReference type="EMBL" id="AP017369">
    <property type="protein sequence ID" value="BAU96544.1"/>
    <property type="molecule type" value="Genomic_DNA"/>
</dbReference>
<feature type="transmembrane region" description="Helical" evidence="1">
    <location>
        <begin position="64"/>
        <end position="90"/>
    </location>
</feature>
<keyword evidence="1" id="KW-1133">Transmembrane helix</keyword>
<evidence type="ECO:0000259" key="2">
    <source>
        <dbReference type="Pfam" id="PF02698"/>
    </source>
</evidence>
<keyword evidence="1" id="KW-0472">Membrane</keyword>